<keyword evidence="1" id="KW-0547">Nucleotide-binding</keyword>
<dbReference type="Pfam" id="PF24729">
    <property type="entry name" value="Acb2_Tad1_hairpin"/>
    <property type="match status" value="1"/>
</dbReference>
<reference evidence="3" key="1">
    <citation type="submission" date="2020-05" db="EMBL/GenBank/DDBJ databases">
        <authorList>
            <person name="Brown S."/>
            <person name="Huntemann M."/>
            <person name="Clum A."/>
            <person name="Spunde A."/>
            <person name="Palaniappan K."/>
            <person name="Ritter S."/>
            <person name="Mikhailova N."/>
            <person name="Chen I.-M."/>
            <person name="Stamatis D."/>
            <person name="Reddy T."/>
            <person name="O'Malley R."/>
            <person name="Daum C."/>
            <person name="Shapiro N."/>
            <person name="Ivanova N."/>
            <person name="Kyrpides N."/>
            <person name="Woyke T."/>
        </authorList>
    </citation>
    <scope>NUCLEOTIDE SEQUENCE</scope>
    <source>
        <strain evidence="3">DJ080</strain>
    </source>
</reference>
<sequence>MEFPYIKVNQGCVELNGKRVDTILDMNVHYKPEKQGIAEVTMKIDTKVDLEGTVEIKKENSIGGIKNMKELSTIQKREKLNQVFAADEIGPGGAHHEYHIVINNGNEKDVANDVVVIQLQKGSRKEKDSIHGVIDTDLLEIVRDRLKAFQAGPFSSRENACALTHIEEALMWMNRRVEDRIERNVLGRNEK</sequence>
<dbReference type="EMBL" id="JABSWW010000001">
    <property type="protein sequence ID" value="NRT90034.1"/>
    <property type="molecule type" value="Genomic_DNA"/>
</dbReference>
<gene>
    <name evidence="3" type="ORF">B0H41_003713</name>
</gene>
<feature type="domain" description="Acb2/Tad1 hairpin" evidence="2">
    <location>
        <begin position="113"/>
        <end position="178"/>
    </location>
</feature>
<organism evidence="3 4">
    <name type="scientific">Clostridium beijerinckii</name>
    <name type="common">Clostridium MP</name>
    <dbReference type="NCBI Taxonomy" id="1520"/>
    <lineage>
        <taxon>Bacteria</taxon>
        <taxon>Bacillati</taxon>
        <taxon>Bacillota</taxon>
        <taxon>Clostridia</taxon>
        <taxon>Eubacteriales</taxon>
        <taxon>Clostridiaceae</taxon>
        <taxon>Clostridium</taxon>
    </lineage>
</organism>
<protein>
    <recommendedName>
        <fullName evidence="2">Acb2/Tad1 hairpin domain-containing protein</fullName>
    </recommendedName>
</protein>
<dbReference type="Proteomes" id="UP001193748">
    <property type="component" value="Unassembled WGS sequence"/>
</dbReference>
<dbReference type="GO" id="GO:0000166">
    <property type="term" value="F:nucleotide binding"/>
    <property type="evidence" value="ECO:0007669"/>
    <property type="project" value="UniProtKB-KW"/>
</dbReference>
<dbReference type="AlphaFoldDB" id="A0AAX0B491"/>
<dbReference type="InterPro" id="IPR056098">
    <property type="entry name" value="Acb2/Tad1_hairpin"/>
</dbReference>
<reference evidence="3" key="2">
    <citation type="journal article" date="2022" name="Nat. Biotechnol.">
        <title>Carbon-negative production of acetone and isopropanol by gas fermentation at industrial pilot scale.</title>
        <authorList>
            <person name="Liew F.E."/>
            <person name="Nogle R."/>
            <person name="Abdalla T."/>
            <person name="Rasor B.J."/>
            <person name="Canter C."/>
            <person name="Jensen R.O."/>
            <person name="Wang L."/>
            <person name="Strutz J."/>
            <person name="Chirania P."/>
            <person name="De Tissera S."/>
            <person name="Mueller A.P."/>
            <person name="Ruan Z."/>
            <person name="Gao A."/>
            <person name="Tran L."/>
            <person name="Engle N.L."/>
            <person name="Bromley J.C."/>
            <person name="Daniell J."/>
            <person name="Conrado R."/>
            <person name="Tschaplinski T.J."/>
            <person name="Giannone R.J."/>
            <person name="Hettich R.L."/>
            <person name="Karim A.S."/>
            <person name="Simpson S.D."/>
            <person name="Brown S.D."/>
            <person name="Leang C."/>
            <person name="Jewett M.C."/>
            <person name="Kopke M."/>
        </authorList>
    </citation>
    <scope>NUCLEOTIDE SEQUENCE</scope>
    <source>
        <strain evidence="3">DJ080</strain>
    </source>
</reference>
<name>A0AAX0B491_CLOBE</name>
<evidence type="ECO:0000313" key="4">
    <source>
        <dbReference type="Proteomes" id="UP001193748"/>
    </source>
</evidence>
<evidence type="ECO:0000256" key="1">
    <source>
        <dbReference type="ARBA" id="ARBA00022741"/>
    </source>
</evidence>
<evidence type="ECO:0000259" key="2">
    <source>
        <dbReference type="Pfam" id="PF24729"/>
    </source>
</evidence>
<evidence type="ECO:0000313" key="3">
    <source>
        <dbReference type="EMBL" id="NRT90034.1"/>
    </source>
</evidence>
<comment type="caution">
    <text evidence="3">The sequence shown here is derived from an EMBL/GenBank/DDBJ whole genome shotgun (WGS) entry which is preliminary data.</text>
</comment>
<accession>A0AAX0B491</accession>
<proteinExistence type="predicted"/>